<evidence type="ECO:0000256" key="6">
    <source>
        <dbReference type="ARBA" id="ARBA00023136"/>
    </source>
</evidence>
<dbReference type="AlphaFoldDB" id="A0AAV2IR94"/>
<proteinExistence type="inferred from homology"/>
<gene>
    <name evidence="8" type="ORF">GSLYS_00022008001</name>
</gene>
<evidence type="ECO:0000256" key="5">
    <source>
        <dbReference type="ARBA" id="ARBA00022989"/>
    </source>
</evidence>
<accession>A0AAV2IR94</accession>
<dbReference type="Proteomes" id="UP001497497">
    <property type="component" value="Unassembled WGS sequence"/>
</dbReference>
<dbReference type="GO" id="GO:0016020">
    <property type="term" value="C:membrane"/>
    <property type="evidence" value="ECO:0007669"/>
    <property type="project" value="UniProtKB-SubCell"/>
</dbReference>
<dbReference type="PANTHER" id="PTHR13353">
    <property type="entry name" value="TRANSMEMBRANE PROTEIN 19"/>
    <property type="match status" value="1"/>
</dbReference>
<feature type="transmembrane region" description="Helical" evidence="7">
    <location>
        <begin position="163"/>
        <end position="185"/>
    </location>
</feature>
<feature type="transmembrane region" description="Helical" evidence="7">
    <location>
        <begin position="122"/>
        <end position="143"/>
    </location>
</feature>
<evidence type="ECO:0000256" key="1">
    <source>
        <dbReference type="ARBA" id="ARBA00004141"/>
    </source>
</evidence>
<dbReference type="Pfam" id="PF01940">
    <property type="entry name" value="DUF92"/>
    <property type="match status" value="1"/>
</dbReference>
<dbReference type="PANTHER" id="PTHR13353:SF5">
    <property type="entry name" value="TRANSMEMBRANE PROTEIN 19"/>
    <property type="match status" value="1"/>
</dbReference>
<organism evidence="8 9">
    <name type="scientific">Lymnaea stagnalis</name>
    <name type="common">Great pond snail</name>
    <name type="synonym">Helix stagnalis</name>
    <dbReference type="NCBI Taxonomy" id="6523"/>
    <lineage>
        <taxon>Eukaryota</taxon>
        <taxon>Metazoa</taxon>
        <taxon>Spiralia</taxon>
        <taxon>Lophotrochozoa</taxon>
        <taxon>Mollusca</taxon>
        <taxon>Gastropoda</taxon>
        <taxon>Heterobranchia</taxon>
        <taxon>Euthyneura</taxon>
        <taxon>Panpulmonata</taxon>
        <taxon>Hygrophila</taxon>
        <taxon>Lymnaeoidea</taxon>
        <taxon>Lymnaeidae</taxon>
        <taxon>Lymnaea</taxon>
    </lineage>
</organism>
<evidence type="ECO:0000313" key="9">
    <source>
        <dbReference type="Proteomes" id="UP001497497"/>
    </source>
</evidence>
<keyword evidence="4 7" id="KW-0812">Transmembrane</keyword>
<evidence type="ECO:0000256" key="4">
    <source>
        <dbReference type="ARBA" id="ARBA00022692"/>
    </source>
</evidence>
<comment type="caution">
    <text evidence="8">The sequence shown here is derived from an EMBL/GenBank/DDBJ whole genome shotgun (WGS) entry which is preliminary data.</text>
</comment>
<evidence type="ECO:0000313" key="8">
    <source>
        <dbReference type="EMBL" id="CAL1548691.1"/>
    </source>
</evidence>
<keyword evidence="9" id="KW-1185">Reference proteome</keyword>
<dbReference type="InterPro" id="IPR002794">
    <property type="entry name" value="DUF92_TMEM19"/>
</dbReference>
<name>A0AAV2IR94_LYMST</name>
<dbReference type="EMBL" id="CAXITT010001567">
    <property type="protein sequence ID" value="CAL1548691.1"/>
    <property type="molecule type" value="Genomic_DNA"/>
</dbReference>
<evidence type="ECO:0000256" key="3">
    <source>
        <dbReference type="ARBA" id="ARBA00014258"/>
    </source>
</evidence>
<comment type="subcellular location">
    <subcellularLocation>
        <location evidence="1">Membrane</location>
        <topology evidence="1">Multi-pass membrane protein</topology>
    </subcellularLocation>
</comment>
<keyword evidence="6 7" id="KW-0472">Membrane</keyword>
<comment type="similarity">
    <text evidence="2">Belongs to the TMEM19 family.</text>
</comment>
<reference evidence="8 9" key="1">
    <citation type="submission" date="2024-04" db="EMBL/GenBank/DDBJ databases">
        <authorList>
            <consortium name="Genoscope - CEA"/>
            <person name="William W."/>
        </authorList>
    </citation>
    <scope>NUCLEOTIDE SEQUENCE [LARGE SCALE GENOMIC DNA]</scope>
</reference>
<protein>
    <recommendedName>
        <fullName evidence="3">Transmembrane protein 19</fullName>
    </recommendedName>
</protein>
<sequence length="242" mass="26169">MISLLAFFIFASKATKFKAEKKRKIEHDFKEGGQRNWVQVVCNGGPAAAFAVFYMFEVGSVDASIDFSKLYAASWYALAVMSALASSCGDTFSSEFGVVLGKKDPINILTWKPVPRGCNGGISLYGTISSILGGAIVGVAFYATELLIISWANLLDSPKQWPIIFYGAIAGFMGSIIDSILGASLQFSGKHKKLGCIVEYKGPDIEHISGWEFLDNHSVNLLSSTLTGLIIPCLAAKTWNLF</sequence>
<evidence type="ECO:0000256" key="7">
    <source>
        <dbReference type="SAM" id="Phobius"/>
    </source>
</evidence>
<keyword evidence="5 7" id="KW-1133">Transmembrane helix</keyword>
<evidence type="ECO:0000256" key="2">
    <source>
        <dbReference type="ARBA" id="ARBA00009012"/>
    </source>
</evidence>